<sequence length="225" mass="26491">MRLRHIPEAEEGLAANPHIVVTHPKNYKGKFQKRFKKNQPIHLEIGMGKGQFIVEMAKAHPELNFIGVEMQTGVIYRALEKVLEEGVENVQLINTKAQMITDLFAEGEIDHIYLNFSDPWSKKRYAVRRLTHFNFLESYHQVLKDKGLLSFKTDNRKFFEFSIQMFNAAHMTIRELSLNLHQDLEIKNIQTEYEEKFSKQGKRIYYTQLSFDFFQAVDETALDYI</sequence>
<evidence type="ECO:0000256" key="7">
    <source>
        <dbReference type="ARBA" id="ARBA00060552"/>
    </source>
</evidence>
<comment type="catalytic activity">
    <reaction evidence="1 9">
        <text>guanosine(46) in tRNA + S-adenosyl-L-methionine = N(7)-methylguanosine(46) in tRNA + S-adenosyl-L-homocysteine</text>
        <dbReference type="Rhea" id="RHEA:42708"/>
        <dbReference type="Rhea" id="RHEA-COMP:10188"/>
        <dbReference type="Rhea" id="RHEA-COMP:10189"/>
        <dbReference type="ChEBI" id="CHEBI:57856"/>
        <dbReference type="ChEBI" id="CHEBI:59789"/>
        <dbReference type="ChEBI" id="CHEBI:74269"/>
        <dbReference type="ChEBI" id="CHEBI:74480"/>
        <dbReference type="EC" id="2.1.1.33"/>
    </reaction>
</comment>
<evidence type="ECO:0000313" key="11">
    <source>
        <dbReference type="Proteomes" id="UP001171751"/>
    </source>
</evidence>
<dbReference type="FunFam" id="3.40.50.150:FF:000035">
    <property type="entry name" value="tRNA (guanine-N(7)-)-methyltransferase"/>
    <property type="match status" value="1"/>
</dbReference>
<dbReference type="Proteomes" id="UP001171751">
    <property type="component" value="Unassembled WGS sequence"/>
</dbReference>
<feature type="binding site" evidence="9">
    <location>
        <position position="44"/>
    </location>
    <ligand>
        <name>S-adenosyl-L-methionine</name>
        <dbReference type="ChEBI" id="CHEBI:59789"/>
    </ligand>
</feature>
<evidence type="ECO:0000256" key="3">
    <source>
        <dbReference type="ARBA" id="ARBA00022603"/>
    </source>
</evidence>
<evidence type="ECO:0000256" key="4">
    <source>
        <dbReference type="ARBA" id="ARBA00022679"/>
    </source>
</evidence>
<dbReference type="Pfam" id="PF02390">
    <property type="entry name" value="Methyltransf_4"/>
    <property type="match status" value="1"/>
</dbReference>
<accession>A0AA43ZRX7</accession>
<dbReference type="EC" id="2.1.1.33" evidence="9"/>
<feature type="binding site" evidence="9">
    <location>
        <begin position="191"/>
        <end position="194"/>
    </location>
    <ligand>
        <name>substrate</name>
    </ligand>
</feature>
<reference evidence="10" key="1">
    <citation type="submission" date="2023-07" db="EMBL/GenBank/DDBJ databases">
        <title>Between Cages and Wild: Unraveling the Impact of Captivity on Animal Microbiomes and Antimicrobial Resistance.</title>
        <authorList>
            <person name="Schmartz G.P."/>
            <person name="Rehner J."/>
            <person name="Schuff M.J."/>
            <person name="Becker S.L."/>
            <person name="Kravczyk M."/>
            <person name="Gurevich A."/>
            <person name="Francke R."/>
            <person name="Mueller R."/>
            <person name="Keller V."/>
            <person name="Keller A."/>
        </authorList>
    </citation>
    <scope>NUCLEOTIDE SEQUENCE</scope>
    <source>
        <strain evidence="10">S39M_St_73</strain>
    </source>
</reference>
<protein>
    <recommendedName>
        <fullName evidence="9">tRNA (guanine-N(7)-)-methyltransferase</fullName>
        <ecNumber evidence="9">2.1.1.33</ecNumber>
    </recommendedName>
    <alternativeName>
        <fullName evidence="9">tRNA (guanine(46)-N(7))-methyltransferase</fullName>
    </alternativeName>
    <alternativeName>
        <fullName evidence="9">tRNA(m7G46)-methyltransferase</fullName>
    </alternativeName>
</protein>
<comment type="function">
    <text evidence="2 9">Catalyzes the formation of N(7)-methylguanine at position 46 (m7G46) in tRNA.</text>
</comment>
<dbReference type="PANTHER" id="PTHR23417:SF14">
    <property type="entry name" value="PENTACOTRIPEPTIDE-REPEAT REGION OF PRORP DOMAIN-CONTAINING PROTEIN"/>
    <property type="match status" value="1"/>
</dbReference>
<dbReference type="AlphaFoldDB" id="A0AA43ZRX7"/>
<feature type="binding site" evidence="9">
    <location>
        <position position="122"/>
    </location>
    <ligand>
        <name>substrate</name>
    </ligand>
</feature>
<comment type="similarity">
    <text evidence="8 9">Belongs to the class I-like SAM-binding methyltransferase superfamily. TrmB family.</text>
</comment>
<gene>
    <name evidence="9 10" type="primary">trmB</name>
    <name evidence="10" type="ORF">Q4F26_03090</name>
</gene>
<comment type="caution">
    <text evidence="10">The sequence shown here is derived from an EMBL/GenBank/DDBJ whole genome shotgun (WGS) entry which is preliminary data.</text>
</comment>
<dbReference type="NCBIfam" id="NF001080">
    <property type="entry name" value="PRK00121.2-2"/>
    <property type="match status" value="1"/>
</dbReference>
<keyword evidence="5 9" id="KW-0949">S-adenosyl-L-methionine</keyword>
<evidence type="ECO:0000256" key="8">
    <source>
        <dbReference type="ARBA" id="ARBA00060767"/>
    </source>
</evidence>
<evidence type="ECO:0000313" key="10">
    <source>
        <dbReference type="EMBL" id="MDO5457306.1"/>
    </source>
</evidence>
<dbReference type="InterPro" id="IPR003358">
    <property type="entry name" value="tRNA_(Gua-N-7)_MeTrfase_Trmb"/>
</dbReference>
<dbReference type="GO" id="GO:0043527">
    <property type="term" value="C:tRNA methyltransferase complex"/>
    <property type="evidence" value="ECO:0007669"/>
    <property type="project" value="TreeGrafter"/>
</dbReference>
<comment type="caution">
    <text evidence="9">Lacks conserved residue(s) required for the propagation of feature annotation.</text>
</comment>
<evidence type="ECO:0000256" key="2">
    <source>
        <dbReference type="ARBA" id="ARBA00003015"/>
    </source>
</evidence>
<evidence type="ECO:0000256" key="9">
    <source>
        <dbReference type="HAMAP-Rule" id="MF_01057"/>
    </source>
</evidence>
<evidence type="ECO:0000256" key="6">
    <source>
        <dbReference type="ARBA" id="ARBA00022694"/>
    </source>
</evidence>
<keyword evidence="11" id="KW-1185">Reference proteome</keyword>
<evidence type="ECO:0000256" key="1">
    <source>
        <dbReference type="ARBA" id="ARBA00000142"/>
    </source>
</evidence>
<organism evidence="10 11">
    <name type="scientific">Atopococcus tabaci</name>
    <dbReference type="NCBI Taxonomy" id="269774"/>
    <lineage>
        <taxon>Bacteria</taxon>
        <taxon>Bacillati</taxon>
        <taxon>Bacillota</taxon>
        <taxon>Bacilli</taxon>
        <taxon>Lactobacillales</taxon>
        <taxon>Carnobacteriaceae</taxon>
        <taxon>Atopococcus</taxon>
    </lineage>
</organism>
<dbReference type="NCBIfam" id="TIGR00091">
    <property type="entry name" value="tRNA (guanosine(46)-N7)-methyltransferase TrmB"/>
    <property type="match status" value="1"/>
</dbReference>
<feature type="binding site" evidence="9">
    <location>
        <position position="154"/>
    </location>
    <ligand>
        <name>substrate</name>
    </ligand>
</feature>
<dbReference type="PANTHER" id="PTHR23417">
    <property type="entry name" value="3-DEOXY-D-MANNO-OCTULOSONIC-ACID TRANSFERASE/TRNA GUANINE-N 7 - -METHYLTRANSFERASE"/>
    <property type="match status" value="1"/>
</dbReference>
<dbReference type="Gene3D" id="3.40.50.150">
    <property type="entry name" value="Vaccinia Virus protein VP39"/>
    <property type="match status" value="1"/>
</dbReference>
<dbReference type="SUPFAM" id="SSF53335">
    <property type="entry name" value="S-adenosyl-L-methionine-dependent methyltransferases"/>
    <property type="match status" value="1"/>
</dbReference>
<keyword evidence="4 9" id="KW-0808">Transferase</keyword>
<keyword evidence="3 9" id="KW-0489">Methyltransferase</keyword>
<keyword evidence="6 9" id="KW-0819">tRNA processing</keyword>
<proteinExistence type="inferred from homology"/>
<dbReference type="GO" id="GO:0008176">
    <property type="term" value="F:tRNA (guanine(46)-N7)-methyltransferase activity"/>
    <property type="evidence" value="ECO:0007669"/>
    <property type="project" value="UniProtKB-UniRule"/>
</dbReference>
<dbReference type="InterPro" id="IPR055361">
    <property type="entry name" value="tRNA_methyltr_TrmB_bact"/>
</dbReference>
<evidence type="ECO:0000256" key="5">
    <source>
        <dbReference type="ARBA" id="ARBA00022691"/>
    </source>
</evidence>
<dbReference type="PROSITE" id="PS51625">
    <property type="entry name" value="SAM_MT_TRMB"/>
    <property type="match status" value="1"/>
</dbReference>
<comment type="pathway">
    <text evidence="7 9">tRNA modification; N(7)-methylguanine-tRNA biosynthesis.</text>
</comment>
<dbReference type="InterPro" id="IPR029063">
    <property type="entry name" value="SAM-dependent_MTases_sf"/>
</dbReference>
<dbReference type="CDD" id="cd02440">
    <property type="entry name" value="AdoMet_MTases"/>
    <property type="match status" value="1"/>
</dbReference>
<dbReference type="EMBL" id="JAUNQW010000008">
    <property type="protein sequence ID" value="MDO5457306.1"/>
    <property type="molecule type" value="Genomic_DNA"/>
</dbReference>
<dbReference type="HAMAP" id="MF_01057">
    <property type="entry name" value="tRNA_methyltr_TrmB"/>
    <property type="match status" value="1"/>
</dbReference>
<feature type="binding site" evidence="9">
    <location>
        <position position="118"/>
    </location>
    <ligand>
        <name>S-adenosyl-L-methionine</name>
        <dbReference type="ChEBI" id="CHEBI:59789"/>
    </ligand>
</feature>
<feature type="binding site" evidence="9">
    <location>
        <position position="69"/>
    </location>
    <ligand>
        <name>S-adenosyl-L-methionine</name>
        <dbReference type="ChEBI" id="CHEBI:59789"/>
    </ligand>
</feature>
<name>A0AA43ZRX7_9LACT</name>